<dbReference type="RefSeq" id="XP_023819021.1">
    <property type="nucleotide sequence ID" value="XM_023963253.1"/>
</dbReference>
<dbReference type="GeneTree" id="ENSGT00390000008787"/>
<dbReference type="GO" id="GO:0036312">
    <property type="term" value="F:phosphatidylinositol 3-kinase regulatory subunit binding"/>
    <property type="evidence" value="ECO:0000318"/>
    <property type="project" value="GO_Central"/>
</dbReference>
<dbReference type="AlphaFoldDB" id="H2MGG9"/>
<dbReference type="FunCoup" id="H2MGG9">
    <property type="interactions" value="638"/>
</dbReference>
<dbReference type="PANTHER" id="PTHR16267:SF12">
    <property type="entry name" value="PHOSPHOINOSITIDE 3-KINASE ADAPTER PROTEIN 1"/>
    <property type="match status" value="1"/>
</dbReference>
<keyword evidence="5" id="KW-1185">Reference proteome</keyword>
<dbReference type="GeneID" id="101156277"/>
<reference evidence="4" key="2">
    <citation type="submission" date="2025-08" db="UniProtKB">
        <authorList>
            <consortium name="Ensembl"/>
        </authorList>
    </citation>
    <scope>IDENTIFICATION</scope>
    <source>
        <strain evidence="4">Hd-rR</strain>
    </source>
</reference>
<dbReference type="Ensembl" id="ENSORLT00000017706.2">
    <property type="protein sequence ID" value="ENSORLP00000017705.2"/>
    <property type="gene ID" value="ENSORLG00000014121.2"/>
</dbReference>
<organism evidence="4 5">
    <name type="scientific">Oryzias latipes</name>
    <name type="common">Japanese rice fish</name>
    <name type="synonym">Japanese killifish</name>
    <dbReference type="NCBI Taxonomy" id="8090"/>
    <lineage>
        <taxon>Eukaryota</taxon>
        <taxon>Metazoa</taxon>
        <taxon>Chordata</taxon>
        <taxon>Craniata</taxon>
        <taxon>Vertebrata</taxon>
        <taxon>Euteleostomi</taxon>
        <taxon>Actinopterygii</taxon>
        <taxon>Neopterygii</taxon>
        <taxon>Teleostei</taxon>
        <taxon>Neoteleostei</taxon>
        <taxon>Acanthomorphata</taxon>
        <taxon>Ovalentaria</taxon>
        <taxon>Atherinomorphae</taxon>
        <taxon>Beloniformes</taxon>
        <taxon>Adrianichthyidae</taxon>
        <taxon>Oryziinae</taxon>
        <taxon>Oryzias</taxon>
    </lineage>
</organism>
<dbReference type="Pfam" id="PF14545">
    <property type="entry name" value="DBB"/>
    <property type="match status" value="1"/>
</dbReference>
<dbReference type="GO" id="GO:0005829">
    <property type="term" value="C:cytosol"/>
    <property type="evidence" value="ECO:0000318"/>
    <property type="project" value="GO_Central"/>
</dbReference>
<dbReference type="Gene3D" id="3.40.50.10140">
    <property type="entry name" value="Toll/interleukin-1 receptor homology (TIR) domain"/>
    <property type="match status" value="1"/>
</dbReference>
<dbReference type="OrthoDB" id="8192811at2759"/>
<dbReference type="PROSITE" id="PS51376">
    <property type="entry name" value="DBB"/>
    <property type="match status" value="1"/>
</dbReference>
<feature type="region of interest" description="Disordered" evidence="2">
    <location>
        <begin position="595"/>
        <end position="615"/>
    </location>
</feature>
<feature type="domain" description="DBB" evidence="3">
    <location>
        <begin position="285"/>
        <end position="422"/>
    </location>
</feature>
<dbReference type="SMART" id="SM01282">
    <property type="entry name" value="DBB"/>
    <property type="match status" value="1"/>
</dbReference>
<keyword evidence="1" id="KW-0597">Phosphoprotein</keyword>
<dbReference type="InterPro" id="IPR035897">
    <property type="entry name" value="Toll_tir_struct_dom_sf"/>
</dbReference>
<dbReference type="KEGG" id="ola:101156277"/>
<gene>
    <name evidence="4" type="primary">pik3ap1</name>
</gene>
<dbReference type="PANTHER" id="PTHR16267">
    <property type="entry name" value="BANK1/PIK3AP1 FAMILY MEMBER"/>
    <property type="match status" value="1"/>
</dbReference>
<feature type="region of interest" description="Disordered" evidence="2">
    <location>
        <begin position="797"/>
        <end position="876"/>
    </location>
</feature>
<sequence length="915" mass="100846">MNESMSSTNADDLESKCEVLILYTSEAHEWAMYLQQVLKSHKFHRRSILLYALSSADLLHQYNFVHFQRCKCVVLLLSGVFLDMMHEQNLQRALQGLLQPPHRVVVLFCGVGEEDLPKDAFTDWSSWRKIFAEDEALTYASTIMAAVTDSRQAEAACANEAAVVEPPLAVTAAVEPPLAVTAAVEPPLAVTAAVEPPLAVTAAVEPPLAVTAAVDPPLAVTAAVEPPLAVTAAVDPPLAVTAAVEPPFAVTLEDASGEAADPESVHEERSGVEVNPSKQLTCLTVQPSRVQCEKREKLFIVLTAKVSAGASGPEVEFSSEKGGAKRLGGTVENEYTISVNAPEMPAGLVSLTLYTGQTRLALMPVTYYTCMGEVSRYLEQAADPLKFICQAFNFTSNAAESVDEILNESLKSKMPESGLQLFGVTQIETDNMSANERDEEIPTLLHFAAKYGLKKLTTTLLHCPGALQAYSVMNKHGDYPNTLAEKSGFGDLRRFMDDFVETADMLKSHLEDTVNTDGDVYEAMSNNSQDMMMKYSGSSEDIYESMLKLDPDCAEDLYEAMSTVDVNPEEALLRTFFQAKPQAPGQHAINLNLHSGEEQRDGPLHVEEEEEEENPYNLCPEDIYDMVDTKSTYNPAIVNRPPAPVPRPESGLDPEKRVTYISRVFSDKDLSRNSTVEAGYPAARPAVEAPASTYDPYAGMKTPGQRQLISLQERVKVGEISVDEAVQEFKAWQFDHERRASSLRYQQENLKKLRDSITRRHKERDKTGKDRDYEISAPLQRNLYWSSNLECGVYESSPRFSAPPPPPVHSIQRGSWKTGSTSSTSSTDSNRLSTFSCSSGTEPEFEDAVESLPPRPPRPSDPLPVVPPPRVPPRIPERVPEAVSERYIACPTRALPLRPTSRDRDLAPPVPRRQR</sequence>
<dbReference type="InParanoid" id="H2MGG9"/>
<evidence type="ECO:0000313" key="4">
    <source>
        <dbReference type="Ensembl" id="ENSORLP00000017705.2"/>
    </source>
</evidence>
<reference evidence="4" key="3">
    <citation type="submission" date="2025-09" db="UniProtKB">
        <authorList>
            <consortium name="Ensembl"/>
        </authorList>
    </citation>
    <scope>IDENTIFICATION</scope>
    <source>
        <strain evidence="4">Hd-rR</strain>
    </source>
</reference>
<dbReference type="CTD" id="118788"/>
<feature type="region of interest" description="Disordered" evidence="2">
    <location>
        <begin position="893"/>
        <end position="915"/>
    </location>
</feature>
<feature type="compositionally biased region" description="Low complexity" evidence="2">
    <location>
        <begin position="815"/>
        <end position="834"/>
    </location>
</feature>
<feature type="region of interest" description="Disordered" evidence="2">
    <location>
        <begin position="754"/>
        <end position="774"/>
    </location>
</feature>
<feature type="compositionally biased region" description="Pro residues" evidence="2">
    <location>
        <begin position="853"/>
        <end position="874"/>
    </location>
</feature>
<protein>
    <submittedName>
        <fullName evidence="4">Phosphoinositide-3-kinase adaptor protein 1</fullName>
    </submittedName>
</protein>
<proteinExistence type="predicted"/>
<reference evidence="4 5" key="1">
    <citation type="journal article" date="2007" name="Nature">
        <title>The medaka draft genome and insights into vertebrate genome evolution.</title>
        <authorList>
            <person name="Kasahara M."/>
            <person name="Naruse K."/>
            <person name="Sasaki S."/>
            <person name="Nakatani Y."/>
            <person name="Qu W."/>
            <person name="Ahsan B."/>
            <person name="Yamada T."/>
            <person name="Nagayasu Y."/>
            <person name="Doi K."/>
            <person name="Kasai Y."/>
            <person name="Jindo T."/>
            <person name="Kobayashi D."/>
            <person name="Shimada A."/>
            <person name="Toyoda A."/>
            <person name="Kuroki Y."/>
            <person name="Fujiyama A."/>
            <person name="Sasaki T."/>
            <person name="Shimizu A."/>
            <person name="Asakawa S."/>
            <person name="Shimizu N."/>
            <person name="Hashimoto S."/>
            <person name="Yang J."/>
            <person name="Lee Y."/>
            <person name="Matsushima K."/>
            <person name="Sugano S."/>
            <person name="Sakaizumi M."/>
            <person name="Narita T."/>
            <person name="Ohishi K."/>
            <person name="Haga S."/>
            <person name="Ohta F."/>
            <person name="Nomoto H."/>
            <person name="Nogata K."/>
            <person name="Morishita T."/>
            <person name="Endo T."/>
            <person name="Shin-I T."/>
            <person name="Takeda H."/>
            <person name="Morishita S."/>
            <person name="Kohara Y."/>
        </authorList>
    </citation>
    <scope>NUCLEOTIDE SEQUENCE [LARGE SCALE GENOMIC DNA]</scope>
    <source>
        <strain evidence="4 5">Hd-rR</strain>
    </source>
</reference>
<dbReference type="Pfam" id="PF18567">
    <property type="entry name" value="TIR_3"/>
    <property type="match status" value="1"/>
</dbReference>
<dbReference type="GO" id="GO:0005102">
    <property type="term" value="F:signaling receptor binding"/>
    <property type="evidence" value="ECO:0000318"/>
    <property type="project" value="GO_Central"/>
</dbReference>
<dbReference type="eggNOG" id="ENOG502QS94">
    <property type="taxonomic scope" value="Eukaryota"/>
</dbReference>
<dbReference type="InterPro" id="IPR017893">
    <property type="entry name" value="DBB_domain"/>
</dbReference>
<evidence type="ECO:0000313" key="5">
    <source>
        <dbReference type="Proteomes" id="UP000001038"/>
    </source>
</evidence>
<dbReference type="HOGENOM" id="CLU_012993_0_0_1"/>
<dbReference type="Proteomes" id="UP000001038">
    <property type="component" value="Chromosome 15"/>
</dbReference>
<accession>H2MGG9</accession>
<name>H2MGG9_ORYLA</name>
<evidence type="ECO:0000256" key="1">
    <source>
        <dbReference type="ARBA" id="ARBA00022553"/>
    </source>
</evidence>
<dbReference type="Bgee" id="ENSORLG00000014121">
    <property type="expression patterns" value="Expressed in pharyngeal gill and 9 other cell types or tissues"/>
</dbReference>
<feature type="compositionally biased region" description="Basic and acidic residues" evidence="2">
    <location>
        <begin position="595"/>
        <end position="606"/>
    </location>
</feature>
<dbReference type="STRING" id="8090.ENSORLP00000017705"/>
<dbReference type="InterPro" id="IPR041340">
    <property type="entry name" value="PIK3AP1_TIR"/>
</dbReference>
<evidence type="ECO:0000256" key="2">
    <source>
        <dbReference type="SAM" id="MobiDB-lite"/>
    </source>
</evidence>
<dbReference type="InterPro" id="IPR052446">
    <property type="entry name" value="B-cell_PI3K-Signaling_Adptrs"/>
</dbReference>
<evidence type="ECO:0000259" key="3">
    <source>
        <dbReference type="PROSITE" id="PS51376"/>
    </source>
</evidence>